<dbReference type="Gramene" id="AET3Gv20868600.1">
    <property type="protein sequence ID" value="AET3Gv20868600.1"/>
    <property type="gene ID" value="AET3Gv20868600"/>
</dbReference>
<evidence type="ECO:0000256" key="1">
    <source>
        <dbReference type="SAM" id="MobiDB-lite"/>
    </source>
</evidence>
<sequence length="80" mass="8928">MPLDGDGGAKLPQEENGVTPLGGTAARSRHEDRRQARRRCCLGWCDAISKIWVVATAWGSALRRRRPRHEVAAACARMMW</sequence>
<proteinExistence type="predicted"/>
<organism evidence="2 3">
    <name type="scientific">Aegilops tauschii subsp. strangulata</name>
    <name type="common">Goatgrass</name>
    <dbReference type="NCBI Taxonomy" id="200361"/>
    <lineage>
        <taxon>Eukaryota</taxon>
        <taxon>Viridiplantae</taxon>
        <taxon>Streptophyta</taxon>
        <taxon>Embryophyta</taxon>
        <taxon>Tracheophyta</taxon>
        <taxon>Spermatophyta</taxon>
        <taxon>Magnoliopsida</taxon>
        <taxon>Liliopsida</taxon>
        <taxon>Poales</taxon>
        <taxon>Poaceae</taxon>
        <taxon>BOP clade</taxon>
        <taxon>Pooideae</taxon>
        <taxon>Triticodae</taxon>
        <taxon>Triticeae</taxon>
        <taxon>Triticinae</taxon>
        <taxon>Aegilops</taxon>
    </lineage>
</organism>
<reference evidence="3" key="1">
    <citation type="journal article" date="2014" name="Science">
        <title>Ancient hybridizations among the ancestral genomes of bread wheat.</title>
        <authorList>
            <consortium name="International Wheat Genome Sequencing Consortium,"/>
            <person name="Marcussen T."/>
            <person name="Sandve S.R."/>
            <person name="Heier L."/>
            <person name="Spannagl M."/>
            <person name="Pfeifer M."/>
            <person name="Jakobsen K.S."/>
            <person name="Wulff B.B."/>
            <person name="Steuernagel B."/>
            <person name="Mayer K.F."/>
            <person name="Olsen O.A."/>
        </authorList>
    </citation>
    <scope>NUCLEOTIDE SEQUENCE [LARGE SCALE GENOMIC DNA]</scope>
    <source>
        <strain evidence="3">cv. AL8/78</strain>
    </source>
</reference>
<name>A0A453G3C4_AEGTS</name>
<dbReference type="Gramene" id="AET3Gv20868500.1">
    <property type="protein sequence ID" value="AET3Gv20868500.1"/>
    <property type="gene ID" value="AET3Gv20868500"/>
</dbReference>
<reference evidence="2" key="5">
    <citation type="journal article" date="2021" name="G3 (Bethesda)">
        <title>Aegilops tauschii genome assembly Aet v5.0 features greater sequence contiguity and improved annotation.</title>
        <authorList>
            <person name="Wang L."/>
            <person name="Zhu T."/>
            <person name="Rodriguez J.C."/>
            <person name="Deal K.R."/>
            <person name="Dubcovsky J."/>
            <person name="McGuire P.E."/>
            <person name="Lux T."/>
            <person name="Spannagl M."/>
            <person name="Mayer K.F.X."/>
            <person name="Baldrich P."/>
            <person name="Meyers B.C."/>
            <person name="Huo N."/>
            <person name="Gu Y.Q."/>
            <person name="Zhou H."/>
            <person name="Devos K.M."/>
            <person name="Bennetzen J.L."/>
            <person name="Unver T."/>
            <person name="Budak H."/>
            <person name="Gulick P.J."/>
            <person name="Galiba G."/>
            <person name="Kalapos B."/>
            <person name="Nelson D.R."/>
            <person name="Li P."/>
            <person name="You F.M."/>
            <person name="Luo M.C."/>
            <person name="Dvorak J."/>
        </authorList>
    </citation>
    <scope>NUCLEOTIDE SEQUENCE [LARGE SCALE GENOMIC DNA]</scope>
    <source>
        <strain evidence="2">cv. AL8/78</strain>
    </source>
</reference>
<reference evidence="2" key="3">
    <citation type="journal article" date="2017" name="Nature">
        <title>Genome sequence of the progenitor of the wheat D genome Aegilops tauschii.</title>
        <authorList>
            <person name="Luo M.C."/>
            <person name="Gu Y.Q."/>
            <person name="Puiu D."/>
            <person name="Wang H."/>
            <person name="Twardziok S.O."/>
            <person name="Deal K.R."/>
            <person name="Huo N."/>
            <person name="Zhu T."/>
            <person name="Wang L."/>
            <person name="Wang Y."/>
            <person name="McGuire P.E."/>
            <person name="Liu S."/>
            <person name="Long H."/>
            <person name="Ramasamy R.K."/>
            <person name="Rodriguez J.C."/>
            <person name="Van S.L."/>
            <person name="Yuan L."/>
            <person name="Wang Z."/>
            <person name="Xia Z."/>
            <person name="Xiao L."/>
            <person name="Anderson O.D."/>
            <person name="Ouyang S."/>
            <person name="Liang Y."/>
            <person name="Zimin A.V."/>
            <person name="Pertea G."/>
            <person name="Qi P."/>
            <person name="Bennetzen J.L."/>
            <person name="Dai X."/>
            <person name="Dawson M.W."/>
            <person name="Muller H.G."/>
            <person name="Kugler K."/>
            <person name="Rivarola-Duarte L."/>
            <person name="Spannagl M."/>
            <person name="Mayer K.F.X."/>
            <person name="Lu F.H."/>
            <person name="Bevan M.W."/>
            <person name="Leroy P."/>
            <person name="Li P."/>
            <person name="You F.M."/>
            <person name="Sun Q."/>
            <person name="Liu Z."/>
            <person name="Lyons E."/>
            <person name="Wicker T."/>
            <person name="Salzberg S.L."/>
            <person name="Devos K.M."/>
            <person name="Dvorak J."/>
        </authorList>
    </citation>
    <scope>NUCLEOTIDE SEQUENCE [LARGE SCALE GENOMIC DNA]</scope>
    <source>
        <strain evidence="2">cv. AL8/78</strain>
    </source>
</reference>
<protein>
    <submittedName>
        <fullName evidence="2">Uncharacterized protein</fullName>
    </submittedName>
</protein>
<reference evidence="3" key="2">
    <citation type="journal article" date="2017" name="Nat. Plants">
        <title>The Aegilops tauschii genome reveals multiple impacts of transposons.</title>
        <authorList>
            <person name="Zhao G."/>
            <person name="Zou C."/>
            <person name="Li K."/>
            <person name="Wang K."/>
            <person name="Li T."/>
            <person name="Gao L."/>
            <person name="Zhang X."/>
            <person name="Wang H."/>
            <person name="Yang Z."/>
            <person name="Liu X."/>
            <person name="Jiang W."/>
            <person name="Mao L."/>
            <person name="Kong X."/>
            <person name="Jiao Y."/>
            <person name="Jia J."/>
        </authorList>
    </citation>
    <scope>NUCLEOTIDE SEQUENCE [LARGE SCALE GENOMIC DNA]</scope>
    <source>
        <strain evidence="3">cv. AL8/78</strain>
    </source>
</reference>
<evidence type="ECO:0000313" key="2">
    <source>
        <dbReference type="EnsemblPlants" id="AET3Gv20868600.1"/>
    </source>
</evidence>
<dbReference type="AlphaFoldDB" id="A0A453G3C4"/>
<reference evidence="2" key="4">
    <citation type="submission" date="2019-03" db="UniProtKB">
        <authorList>
            <consortium name="EnsemblPlants"/>
        </authorList>
    </citation>
    <scope>IDENTIFICATION</scope>
</reference>
<dbReference type="EnsemblPlants" id="AET3Gv20868500.1">
    <property type="protein sequence ID" value="AET3Gv20868500.1"/>
    <property type="gene ID" value="AET3Gv20868500"/>
</dbReference>
<feature type="region of interest" description="Disordered" evidence="1">
    <location>
        <begin position="1"/>
        <end position="30"/>
    </location>
</feature>
<accession>A0A453G3C4</accession>
<evidence type="ECO:0000313" key="3">
    <source>
        <dbReference type="Proteomes" id="UP000015105"/>
    </source>
</evidence>
<dbReference type="EnsemblPlants" id="AET3Gv20868600.1">
    <property type="protein sequence ID" value="AET3Gv20868600.1"/>
    <property type="gene ID" value="AET3Gv20868600"/>
</dbReference>
<dbReference type="Proteomes" id="UP000015105">
    <property type="component" value="Chromosome 3D"/>
</dbReference>
<keyword evidence="3" id="KW-1185">Reference proteome</keyword>